<evidence type="ECO:0000313" key="1">
    <source>
        <dbReference type="EMBL" id="KUE74985.1"/>
    </source>
</evidence>
<evidence type="ECO:0000313" key="2">
    <source>
        <dbReference type="Proteomes" id="UP000053433"/>
    </source>
</evidence>
<name>A0A0W7TMA1_9FIRM</name>
<comment type="caution">
    <text evidence="1">The sequence shown here is derived from an EMBL/GenBank/DDBJ whole genome shotgun (WGS) entry which is preliminary data.</text>
</comment>
<organism evidence="1 2">
    <name type="scientific">Ruthenibacterium lactatiformans</name>
    <dbReference type="NCBI Taxonomy" id="1550024"/>
    <lineage>
        <taxon>Bacteria</taxon>
        <taxon>Bacillati</taxon>
        <taxon>Bacillota</taxon>
        <taxon>Clostridia</taxon>
        <taxon>Eubacteriales</taxon>
        <taxon>Oscillospiraceae</taxon>
        <taxon>Ruthenibacterium</taxon>
    </lineage>
</organism>
<sequence>MLTGADSIWGAIAADKNHVFFLLDSVIQKNDELSVTRTLVAFVIETREIVPLKEFDLDTHLIGTSNDGLVFKVFEQGSGNQIQSSIYLFNLSNGNFEKIKQWSGNHIISQVSNNTLYCIDSEHAQLTAFHFDTGDEMIITAELPLHKDDTIIRLGIWDNHFMYRAYEHGSHLTNDIHDYSVDLKDGRYFENTLKYTAFNITNSVNILAESSNYFWLAMINVHNR</sequence>
<dbReference type="EMBL" id="LMUA01000033">
    <property type="protein sequence ID" value="KUE74985.1"/>
    <property type="molecule type" value="Genomic_DNA"/>
</dbReference>
<dbReference type="AlphaFoldDB" id="A0A0W7TMA1"/>
<accession>A0A0W7TMA1</accession>
<gene>
    <name evidence="1" type="ORF">ASJ35_16165</name>
</gene>
<reference evidence="1 2" key="1">
    <citation type="submission" date="2015-10" db="EMBL/GenBank/DDBJ databases">
        <title>A novel member of the family Ruminococcaceae isolated from human faeces.</title>
        <authorList>
            <person name="Shkoporov A.N."/>
            <person name="Chaplin A.V."/>
            <person name="Motuzova O.V."/>
            <person name="Kafarskaia L.I."/>
            <person name="Efimov B.A."/>
        </authorList>
    </citation>
    <scope>NUCLEOTIDE SEQUENCE [LARGE SCALE GENOMIC DNA]</scope>
    <source>
        <strain evidence="1 2">668</strain>
    </source>
</reference>
<protein>
    <submittedName>
        <fullName evidence="1">Uncharacterized protein</fullName>
    </submittedName>
</protein>
<dbReference type="SUPFAM" id="SSF69304">
    <property type="entry name" value="Tricorn protease N-terminal domain"/>
    <property type="match status" value="1"/>
</dbReference>
<proteinExistence type="predicted"/>
<dbReference type="Proteomes" id="UP000053433">
    <property type="component" value="Unassembled WGS sequence"/>
</dbReference>